<protein>
    <recommendedName>
        <fullName evidence="7">AAA+ ATPase domain-containing protein</fullName>
    </recommendedName>
</protein>
<sequence length="292" mass="32115">VSSNLIQSIRAQSKLSISHAISLIENQGDTGSQLLSSLFKYTGNAYRIGITGPPGVGKSSLTDNLISAFRKEDKRVAVIAVDPTSPFTGGAVLGDRIRMATHHSDPHVFVRSMATRGGQGGLSARTEEVGEIFDAAQFDIIIYETVGVGQIELDIIQVADSVIVVLVPESGDEVQMMKAGLMEIGNVFAINKADTTGANKLMITLKNILSTFTYDDIWHPEVIQTIATEGKGTDDLLKSIHSHQAFNKSQGIQRQKFEDRYQRRVNAHINVEFQQKFWDETKKNLLKSELQK</sequence>
<evidence type="ECO:0000256" key="2">
    <source>
        <dbReference type="ARBA" id="ARBA00022741"/>
    </source>
</evidence>
<dbReference type="InterPro" id="IPR027417">
    <property type="entry name" value="P-loop_NTPase"/>
</dbReference>
<accession>A0A382SQJ1</accession>
<comment type="similarity">
    <text evidence="1">Belongs to the SIMIBI class G3E GTPase family. ArgK/MeaB subfamily.</text>
</comment>
<dbReference type="Pfam" id="PF03308">
    <property type="entry name" value="MeaB"/>
    <property type="match status" value="1"/>
</dbReference>
<dbReference type="AlphaFoldDB" id="A0A382SQJ1"/>
<evidence type="ECO:0000313" key="6">
    <source>
        <dbReference type="EMBL" id="SVD11755.1"/>
    </source>
</evidence>
<dbReference type="SUPFAM" id="SSF52540">
    <property type="entry name" value="P-loop containing nucleoside triphosphate hydrolases"/>
    <property type="match status" value="1"/>
</dbReference>
<evidence type="ECO:0000256" key="1">
    <source>
        <dbReference type="ARBA" id="ARBA00009625"/>
    </source>
</evidence>
<proteinExistence type="inferred from homology"/>
<reference evidence="6" key="1">
    <citation type="submission" date="2018-05" db="EMBL/GenBank/DDBJ databases">
        <authorList>
            <person name="Lanie J.A."/>
            <person name="Ng W.-L."/>
            <person name="Kazmierczak K.M."/>
            <person name="Andrzejewski T.M."/>
            <person name="Davidsen T.M."/>
            <person name="Wayne K.J."/>
            <person name="Tettelin H."/>
            <person name="Glass J.I."/>
            <person name="Rusch D."/>
            <person name="Podicherti R."/>
            <person name="Tsui H.-C.T."/>
            <person name="Winkler M.E."/>
        </authorList>
    </citation>
    <scope>NUCLEOTIDE SEQUENCE</scope>
</reference>
<dbReference type="GO" id="GO:0003924">
    <property type="term" value="F:GTPase activity"/>
    <property type="evidence" value="ECO:0007669"/>
    <property type="project" value="InterPro"/>
</dbReference>
<dbReference type="InterPro" id="IPR005129">
    <property type="entry name" value="GTPase_ArgK"/>
</dbReference>
<gene>
    <name evidence="6" type="ORF">METZ01_LOCUS364609</name>
</gene>
<dbReference type="PANTHER" id="PTHR43087:SF1">
    <property type="entry name" value="LAO_AO TRANSPORT SYSTEM ATPASE"/>
    <property type="match status" value="1"/>
</dbReference>
<dbReference type="PANTHER" id="PTHR43087">
    <property type="entry name" value="LYSINE/ARGININE/ORNITHINE TRANSPORT SYSTEM KINASE"/>
    <property type="match status" value="1"/>
</dbReference>
<keyword evidence="3" id="KW-0378">Hydrolase</keyword>
<evidence type="ECO:0000256" key="5">
    <source>
        <dbReference type="ARBA" id="ARBA00023186"/>
    </source>
</evidence>
<dbReference type="EMBL" id="UINC01130597">
    <property type="protein sequence ID" value="SVD11755.1"/>
    <property type="molecule type" value="Genomic_DNA"/>
</dbReference>
<evidence type="ECO:0000256" key="3">
    <source>
        <dbReference type="ARBA" id="ARBA00022801"/>
    </source>
</evidence>
<evidence type="ECO:0000256" key="4">
    <source>
        <dbReference type="ARBA" id="ARBA00023134"/>
    </source>
</evidence>
<dbReference type="CDD" id="cd03114">
    <property type="entry name" value="MMAA-like"/>
    <property type="match status" value="1"/>
</dbReference>
<organism evidence="6">
    <name type="scientific">marine metagenome</name>
    <dbReference type="NCBI Taxonomy" id="408172"/>
    <lineage>
        <taxon>unclassified sequences</taxon>
        <taxon>metagenomes</taxon>
        <taxon>ecological metagenomes</taxon>
    </lineage>
</organism>
<keyword evidence="2" id="KW-0547">Nucleotide-binding</keyword>
<dbReference type="Gene3D" id="3.40.50.300">
    <property type="entry name" value="P-loop containing nucleotide triphosphate hydrolases"/>
    <property type="match status" value="1"/>
</dbReference>
<dbReference type="NCBIfam" id="TIGR00750">
    <property type="entry name" value="lao"/>
    <property type="match status" value="1"/>
</dbReference>
<name>A0A382SQJ1_9ZZZZ</name>
<keyword evidence="5" id="KW-0143">Chaperone</keyword>
<feature type="non-terminal residue" evidence="6">
    <location>
        <position position="1"/>
    </location>
</feature>
<dbReference type="GO" id="GO:0005525">
    <property type="term" value="F:GTP binding"/>
    <property type="evidence" value="ECO:0007669"/>
    <property type="project" value="UniProtKB-KW"/>
</dbReference>
<evidence type="ECO:0008006" key="7">
    <source>
        <dbReference type="Google" id="ProtNLM"/>
    </source>
</evidence>
<dbReference type="InterPro" id="IPR052040">
    <property type="entry name" value="GTPase/Isobutyryl-CoA_mutase"/>
</dbReference>
<keyword evidence="4" id="KW-0342">GTP-binding</keyword>
<feature type="non-terminal residue" evidence="6">
    <location>
        <position position="292"/>
    </location>
</feature>